<dbReference type="Gene3D" id="3.20.20.140">
    <property type="entry name" value="Metal-dependent hydrolases"/>
    <property type="match status" value="1"/>
</dbReference>
<dbReference type="InterPro" id="IPR050138">
    <property type="entry name" value="DHOase/Allantoinase_Hydrolase"/>
</dbReference>
<dbReference type="Gene3D" id="2.30.40.10">
    <property type="entry name" value="Urease, subunit C, domain 1"/>
    <property type="match status" value="1"/>
</dbReference>
<dbReference type="Proteomes" id="UP001241603">
    <property type="component" value="Unassembled WGS sequence"/>
</dbReference>
<keyword evidence="3" id="KW-1185">Reference proteome</keyword>
<comment type="caution">
    <text evidence="2">The sequence shown here is derived from an EMBL/GenBank/DDBJ whole genome shotgun (WGS) entry which is preliminary data.</text>
</comment>
<reference evidence="2 3" key="1">
    <citation type="submission" date="2023-07" db="EMBL/GenBank/DDBJ databases">
        <title>Genomic Encyclopedia of Type Strains, Phase IV (KMG-IV): sequencing the most valuable type-strain genomes for metagenomic binning, comparative biology and taxonomic classification.</title>
        <authorList>
            <person name="Goeker M."/>
        </authorList>
    </citation>
    <scope>NUCLEOTIDE SEQUENCE [LARGE SCALE GENOMIC DNA]</scope>
    <source>
        <strain evidence="2 3">B6-8</strain>
    </source>
</reference>
<dbReference type="SUPFAM" id="SSF51556">
    <property type="entry name" value="Metallo-dependent hydrolases"/>
    <property type="match status" value="1"/>
</dbReference>
<dbReference type="InterPro" id="IPR032466">
    <property type="entry name" value="Metal_Hydrolase"/>
</dbReference>
<dbReference type="Pfam" id="PF01979">
    <property type="entry name" value="Amidohydro_1"/>
    <property type="match status" value="1"/>
</dbReference>
<name>A0ABU0H2T4_9HYPH</name>
<gene>
    <name evidence="2" type="ORF">QO014_000976</name>
</gene>
<keyword evidence="2" id="KW-0378">Hydrolase</keyword>
<sequence>MYDLVVMGRVVAPAGIVEGGWIAVSGGRIAAIGTGAAPMASTSHDYGSAYLLPGIIDGQTHAGSQIGFAGMAPTTRAAAMGGVTTIVDMPYDDPDPVTTGAILAGKIDAIERLAVCDVALYGTVPTTPDPDHIAELIAGGVCAFKISSFEAHPHRFPRIGNAATHLLLETLGGSGLPVGLHNEDQEIVRSLAAKFRAEGRTSPSDHSPSRPEVAELTATANFLELGAATGSHLHIVHISIADGFDLVRSYRDRGVNATAEMCVHYLLFDAADDAPRLGGLLKVNPPIRTGQKDALWEVLEAGGCTFVSSDHSAWPLDRKQNASIFDVAAGMPGLETLLPAFFTGAAARKCADDAARMTADLLSDRVAKFFGLPHKGRLAPGFDADIAVLDPTPGVYESTRNADGPGWSAYDGVEFAATPVATFVRGRQVWDGTSITAPAGHGQFVARPPR</sequence>
<evidence type="ECO:0000313" key="2">
    <source>
        <dbReference type="EMBL" id="MDQ0436606.1"/>
    </source>
</evidence>
<dbReference type="GO" id="GO:0004038">
    <property type="term" value="F:allantoinase activity"/>
    <property type="evidence" value="ECO:0007669"/>
    <property type="project" value="UniProtKB-EC"/>
</dbReference>
<dbReference type="EC" id="3.5.2.5" evidence="2"/>
<dbReference type="SUPFAM" id="SSF51338">
    <property type="entry name" value="Composite domain of metallo-dependent hydrolases"/>
    <property type="match status" value="1"/>
</dbReference>
<dbReference type="PANTHER" id="PTHR43668">
    <property type="entry name" value="ALLANTOINASE"/>
    <property type="match status" value="1"/>
</dbReference>
<protein>
    <submittedName>
        <fullName evidence="2">Allantoinase</fullName>
        <ecNumber evidence="2">3.5.2.5</ecNumber>
    </submittedName>
</protein>
<dbReference type="RefSeq" id="WP_266347500.1">
    <property type="nucleotide sequence ID" value="NZ_JAPKNG010000001.1"/>
</dbReference>
<feature type="domain" description="Amidohydrolase-related" evidence="1">
    <location>
        <begin position="50"/>
        <end position="429"/>
    </location>
</feature>
<dbReference type="EMBL" id="JAUSVO010000001">
    <property type="protein sequence ID" value="MDQ0436606.1"/>
    <property type="molecule type" value="Genomic_DNA"/>
</dbReference>
<evidence type="ECO:0000259" key="1">
    <source>
        <dbReference type="Pfam" id="PF01979"/>
    </source>
</evidence>
<accession>A0ABU0H2T4</accession>
<evidence type="ECO:0000313" key="3">
    <source>
        <dbReference type="Proteomes" id="UP001241603"/>
    </source>
</evidence>
<dbReference type="InterPro" id="IPR006680">
    <property type="entry name" value="Amidohydro-rel"/>
</dbReference>
<proteinExistence type="predicted"/>
<dbReference type="InterPro" id="IPR011059">
    <property type="entry name" value="Metal-dep_hydrolase_composite"/>
</dbReference>
<dbReference type="PANTHER" id="PTHR43668:SF2">
    <property type="entry name" value="ALLANTOINASE"/>
    <property type="match status" value="1"/>
</dbReference>
<organism evidence="2 3">
    <name type="scientific">Kaistia dalseonensis</name>
    <dbReference type="NCBI Taxonomy" id="410840"/>
    <lineage>
        <taxon>Bacteria</taxon>
        <taxon>Pseudomonadati</taxon>
        <taxon>Pseudomonadota</taxon>
        <taxon>Alphaproteobacteria</taxon>
        <taxon>Hyphomicrobiales</taxon>
        <taxon>Kaistiaceae</taxon>
        <taxon>Kaistia</taxon>
    </lineage>
</organism>